<dbReference type="Gene3D" id="6.10.140.1950">
    <property type="match status" value="1"/>
</dbReference>
<comment type="PTM">
    <text evidence="7">Methylated by PrmC. Methylation increases the termination efficiency of RF1.</text>
</comment>
<evidence type="ECO:0000256" key="1">
    <source>
        <dbReference type="ARBA" id="ARBA00002986"/>
    </source>
</evidence>
<evidence type="ECO:0000256" key="5">
    <source>
        <dbReference type="ARBA" id="ARBA00022490"/>
    </source>
</evidence>
<sequence length="385" mass="42875">MNIRKTYYNNPVLMPSEHSGGVCYGRIMKPSILEKLQQLSDRLEEVTHLLGQPEATSDMDNYRKLTREHAELTPVVEVFQNYRLAQSDLADAEEMLSDPEMKDFAAEEIEAAKAKIGELDTELQKLLLPKDADDDKNIFIEIRAGTGGDEAALFAGDLLRMYSRYAERNRWQVEIVSANESELGGYKEVIARIVGLGAYSRLKFESGGHRVQRVPATESQGRIHTSACTVAVMPEADELEDIELNPADLRIDTFRASGAGGQHINKTDSAVRITHLPTGMVVECQDGRSQHANKAQAMKVLAARLNDAQKREAQAKEAAERKSLIGSGDRSERIRTYNYPQGRVTDHRINLTLHKLDFVMDGDLEEITNALIAEHQAELLAAMGD</sequence>
<dbReference type="FunFam" id="3.30.70.1660:FF:000002">
    <property type="entry name" value="Peptide chain release factor 1"/>
    <property type="match status" value="1"/>
</dbReference>
<dbReference type="InterPro" id="IPR050057">
    <property type="entry name" value="Prokaryotic/Mito_RF"/>
</dbReference>
<comment type="function">
    <text evidence="1 7">Peptide chain release factor 1 directs the termination of translation in response to the peptide chain termination codons UAG and UAA.</text>
</comment>
<dbReference type="InterPro" id="IPR000352">
    <property type="entry name" value="Pep_chain_release_fac_I"/>
</dbReference>
<dbReference type="InterPro" id="IPR045853">
    <property type="entry name" value="Pep_chain_release_fac_I_sf"/>
</dbReference>
<dbReference type="GO" id="GO:0005829">
    <property type="term" value="C:cytosol"/>
    <property type="evidence" value="ECO:0007669"/>
    <property type="project" value="UniProtKB-ARBA"/>
</dbReference>
<keyword evidence="5 7" id="KW-0963">Cytoplasm</keyword>
<evidence type="ECO:0000256" key="4">
    <source>
        <dbReference type="ARBA" id="ARBA00022481"/>
    </source>
</evidence>
<dbReference type="Pfam" id="PF03462">
    <property type="entry name" value="PCRF"/>
    <property type="match status" value="1"/>
</dbReference>
<dbReference type="NCBIfam" id="NF001859">
    <property type="entry name" value="PRK00591.1"/>
    <property type="match status" value="1"/>
</dbReference>
<name>A0A0H5QC85_NEIMI</name>
<comment type="subcellular location">
    <subcellularLocation>
        <location evidence="2 7">Cytoplasm</location>
    </subcellularLocation>
</comment>
<evidence type="ECO:0000256" key="3">
    <source>
        <dbReference type="ARBA" id="ARBA00010835"/>
    </source>
</evidence>
<keyword evidence="4 7" id="KW-0488">Methylation</keyword>
<accession>A0A0H5QC85</accession>
<evidence type="ECO:0000256" key="7">
    <source>
        <dbReference type="HAMAP-Rule" id="MF_00093"/>
    </source>
</evidence>
<evidence type="ECO:0000256" key="2">
    <source>
        <dbReference type="ARBA" id="ARBA00004496"/>
    </source>
</evidence>
<protein>
    <recommendedName>
        <fullName evidence="7 8">Peptide chain release factor 1</fullName>
        <shortName evidence="7">RF-1</shortName>
    </recommendedName>
</protein>
<evidence type="ECO:0000256" key="8">
    <source>
        <dbReference type="NCBIfam" id="TIGR00019"/>
    </source>
</evidence>
<dbReference type="PROSITE" id="PS00745">
    <property type="entry name" value="RF_PROK_I"/>
    <property type="match status" value="1"/>
</dbReference>
<dbReference type="SUPFAM" id="SSF75620">
    <property type="entry name" value="Release factor"/>
    <property type="match status" value="1"/>
</dbReference>
<dbReference type="Pfam" id="PF00472">
    <property type="entry name" value="RF-1"/>
    <property type="match status" value="1"/>
</dbReference>
<dbReference type="FunFam" id="3.30.160.20:FF:000004">
    <property type="entry name" value="Peptide chain release factor 1"/>
    <property type="match status" value="1"/>
</dbReference>
<keyword evidence="6 7" id="KW-0648">Protein biosynthesis</keyword>
<comment type="similarity">
    <text evidence="3 7">Belongs to the prokaryotic/mitochondrial release factor family.</text>
</comment>
<dbReference type="NCBIfam" id="TIGR00019">
    <property type="entry name" value="prfA"/>
    <property type="match status" value="1"/>
</dbReference>
<evidence type="ECO:0000256" key="6">
    <source>
        <dbReference type="ARBA" id="ARBA00022917"/>
    </source>
</evidence>
<reference evidence="10 11" key="1">
    <citation type="submission" date="2014-11" db="EMBL/GenBank/DDBJ databases">
        <authorList>
            <person name="Diene M.Seydina."/>
        </authorList>
    </citation>
    <scope>NUCLEOTIDE SEQUENCE [LARGE SCALE GENOMIC DNA]</scope>
    <source>
        <strain evidence="10 11">Neisseria meningitidis CHUV</strain>
    </source>
</reference>
<dbReference type="Gene3D" id="3.30.70.1660">
    <property type="match status" value="2"/>
</dbReference>
<dbReference type="FunFam" id="3.30.70.1660:FF:000004">
    <property type="entry name" value="Peptide chain release factor 1"/>
    <property type="match status" value="1"/>
</dbReference>
<evidence type="ECO:0000313" key="11">
    <source>
        <dbReference type="Proteomes" id="UP000182715"/>
    </source>
</evidence>
<dbReference type="SMART" id="SM00937">
    <property type="entry name" value="PCRF"/>
    <property type="match status" value="1"/>
</dbReference>
<dbReference type="GO" id="GO:0016149">
    <property type="term" value="F:translation release factor activity, codon specific"/>
    <property type="evidence" value="ECO:0007669"/>
    <property type="project" value="UniProtKB-UniRule"/>
</dbReference>
<evidence type="ECO:0000259" key="9">
    <source>
        <dbReference type="PROSITE" id="PS00745"/>
    </source>
</evidence>
<dbReference type="Proteomes" id="UP000182715">
    <property type="component" value="Unassembled WGS sequence"/>
</dbReference>
<dbReference type="PANTHER" id="PTHR43804">
    <property type="entry name" value="LD18447P"/>
    <property type="match status" value="1"/>
</dbReference>
<dbReference type="AlphaFoldDB" id="A0A0H5QC85"/>
<proteinExistence type="inferred from homology"/>
<evidence type="ECO:0000313" key="10">
    <source>
        <dbReference type="EMBL" id="CRY98870.1"/>
    </source>
</evidence>
<feature type="domain" description="Prokaryotic-type class I peptide chain release factors" evidence="9">
    <location>
        <begin position="255"/>
        <end position="271"/>
    </location>
</feature>
<dbReference type="HAMAP" id="MF_00093">
    <property type="entry name" value="Rel_fac_1"/>
    <property type="match status" value="1"/>
</dbReference>
<dbReference type="InterPro" id="IPR005139">
    <property type="entry name" value="PCRF"/>
</dbReference>
<organism evidence="10 11">
    <name type="scientific">Neisseria meningitidis serogroup B</name>
    <dbReference type="NCBI Taxonomy" id="491"/>
    <lineage>
        <taxon>Bacteria</taxon>
        <taxon>Pseudomonadati</taxon>
        <taxon>Pseudomonadota</taxon>
        <taxon>Betaproteobacteria</taxon>
        <taxon>Neisseriales</taxon>
        <taxon>Neisseriaceae</taxon>
        <taxon>Neisseria</taxon>
    </lineage>
</organism>
<dbReference type="Gene3D" id="3.30.160.20">
    <property type="match status" value="1"/>
</dbReference>
<gene>
    <name evidence="7" type="primary">prfA</name>
</gene>
<dbReference type="InterPro" id="IPR004373">
    <property type="entry name" value="RF-1"/>
</dbReference>
<dbReference type="PANTHER" id="PTHR43804:SF7">
    <property type="entry name" value="LD18447P"/>
    <property type="match status" value="1"/>
</dbReference>
<feature type="modified residue" description="N5-methylglutamine" evidence="7">
    <location>
        <position position="262"/>
    </location>
</feature>
<dbReference type="EMBL" id="CVTF01000028">
    <property type="protein sequence ID" value="CRY98870.1"/>
    <property type="molecule type" value="Genomic_DNA"/>
</dbReference>